<keyword evidence="8" id="KW-1185">Reference proteome</keyword>
<feature type="domain" description="NodB homology" evidence="6">
    <location>
        <begin position="100"/>
        <end position="355"/>
    </location>
</feature>
<dbReference type="SUPFAM" id="SSF88713">
    <property type="entry name" value="Glycoside hydrolase/deacetylase"/>
    <property type="match status" value="1"/>
</dbReference>
<evidence type="ECO:0000313" key="7">
    <source>
        <dbReference type="EMBL" id="EKF40993.1"/>
    </source>
</evidence>
<sequence length="355" mass="38896">MLPLQAFKRFARYGLIRAGLEGSALLQRAGFGMKPQARGVIFTLHHVDPKPVDPEAPNSWLSITPQFLEEAIQATLESGLTPIALEDLTARLADRSDTRRYACFTLDDGYRDNAEHAAPVFGRYGVPYTIFITAGFVERRCSIWWKTAAEIVDNADAFSFDFGHGEQKLNTTTHLRKIAAFDRLAAFVTEARDEEAAIARIDALAKTCGVDPLAITAKQVMNADELGVLARDPLAHFGAHTLSHRNLRKLGDGALRDELVQSAEAVERYVGRYPRTLAYPYGYRAAVGEREIAMAAAAGFDLAVTTMPGLIGSDALSKPTALARVSLNGLYQRKRYVNALLSELPFRLQKIAGGS</sequence>
<keyword evidence="4" id="KW-0732">Signal</keyword>
<evidence type="ECO:0000256" key="1">
    <source>
        <dbReference type="ARBA" id="ARBA00003236"/>
    </source>
</evidence>
<dbReference type="PATRIC" id="fig|1231190.3.peg.3623"/>
<comment type="similarity">
    <text evidence="2">Belongs to the polysaccharide deacetylase family.</text>
</comment>
<dbReference type="PROSITE" id="PS51677">
    <property type="entry name" value="NODB"/>
    <property type="match status" value="1"/>
</dbReference>
<comment type="caution">
    <text evidence="7">The sequence shown here is derived from an EMBL/GenBank/DDBJ whole genome shotgun (WGS) entry which is preliminary data.</text>
</comment>
<dbReference type="Gene3D" id="3.20.20.370">
    <property type="entry name" value="Glycoside hydrolase/deacetylase"/>
    <property type="match status" value="1"/>
</dbReference>
<dbReference type="Proteomes" id="UP000007374">
    <property type="component" value="Unassembled WGS sequence"/>
</dbReference>
<dbReference type="Pfam" id="PF01522">
    <property type="entry name" value="Polysacc_deac_1"/>
    <property type="match status" value="2"/>
</dbReference>
<dbReference type="PANTHER" id="PTHR34216">
    <property type="match status" value="1"/>
</dbReference>
<evidence type="ECO:0000256" key="4">
    <source>
        <dbReference type="ARBA" id="ARBA00022729"/>
    </source>
</evidence>
<gene>
    <name evidence="7" type="ORF">NA8A_17530</name>
</gene>
<organism evidence="7 8">
    <name type="scientific">Nitratireductor indicus C115</name>
    <dbReference type="NCBI Taxonomy" id="1231190"/>
    <lineage>
        <taxon>Bacteria</taxon>
        <taxon>Pseudomonadati</taxon>
        <taxon>Pseudomonadota</taxon>
        <taxon>Alphaproteobacteria</taxon>
        <taxon>Hyphomicrobiales</taxon>
        <taxon>Phyllobacteriaceae</taxon>
        <taxon>Nitratireductor</taxon>
    </lineage>
</organism>
<name>K2N0E9_9HYPH</name>
<evidence type="ECO:0000259" key="6">
    <source>
        <dbReference type="PROSITE" id="PS51677"/>
    </source>
</evidence>
<dbReference type="STRING" id="721133.SAMN05216176_11221"/>
<evidence type="ECO:0000256" key="3">
    <source>
        <dbReference type="ARBA" id="ARBA00020071"/>
    </source>
</evidence>
<dbReference type="GO" id="GO:0016810">
    <property type="term" value="F:hydrolase activity, acting on carbon-nitrogen (but not peptide) bonds"/>
    <property type="evidence" value="ECO:0007669"/>
    <property type="project" value="InterPro"/>
</dbReference>
<proteinExistence type="inferred from homology"/>
<evidence type="ECO:0000256" key="5">
    <source>
        <dbReference type="ARBA" id="ARBA00032976"/>
    </source>
</evidence>
<dbReference type="RefSeq" id="WP_009451709.1">
    <property type="nucleotide sequence ID" value="NZ_AMSI01000013.1"/>
</dbReference>
<dbReference type="GO" id="GO:0005975">
    <property type="term" value="P:carbohydrate metabolic process"/>
    <property type="evidence" value="ECO:0007669"/>
    <property type="project" value="InterPro"/>
</dbReference>
<comment type="function">
    <text evidence="1">Is involved in generating a small heat-stable compound (Nod), an acylated oligomer of N-acetylglucosamine, that stimulates mitosis in various plant protoplasts.</text>
</comment>
<dbReference type="AlphaFoldDB" id="K2N0E9"/>
<accession>K2N0E9</accession>
<dbReference type="EMBL" id="AMSI01000013">
    <property type="protein sequence ID" value="EKF40993.1"/>
    <property type="molecule type" value="Genomic_DNA"/>
</dbReference>
<evidence type="ECO:0000256" key="2">
    <source>
        <dbReference type="ARBA" id="ARBA00010973"/>
    </source>
</evidence>
<dbReference type="InterPro" id="IPR011330">
    <property type="entry name" value="Glyco_hydro/deAcase_b/a-brl"/>
</dbReference>
<dbReference type="InterPro" id="IPR002509">
    <property type="entry name" value="NODB_dom"/>
</dbReference>
<dbReference type="eggNOG" id="COG0726">
    <property type="taxonomic scope" value="Bacteria"/>
</dbReference>
<dbReference type="InterPro" id="IPR051398">
    <property type="entry name" value="Polysacch_Deacetylase"/>
</dbReference>
<reference evidence="7 8" key="1">
    <citation type="journal article" date="2012" name="J. Bacteriol.">
        <title>Genome Sequence of Nitratireductor indicus Type Strain C115.</title>
        <authorList>
            <person name="Lai Q."/>
            <person name="Li G."/>
            <person name="Yu Z."/>
            <person name="Shao Z."/>
        </authorList>
    </citation>
    <scope>NUCLEOTIDE SEQUENCE [LARGE SCALE GENOMIC DNA]</scope>
    <source>
        <strain evidence="7 8">C115</strain>
    </source>
</reference>
<protein>
    <recommendedName>
        <fullName evidence="3">Chitooligosaccharide deacetylase</fullName>
    </recommendedName>
    <alternativeName>
        <fullName evidence="5">Nodulation protein B</fullName>
    </alternativeName>
</protein>
<dbReference type="PANTHER" id="PTHR34216:SF7">
    <property type="entry name" value="POLY-BETA-1,6-N-ACETYL-D-GLUCOSAMINE N-DEACETYLASE"/>
    <property type="match status" value="1"/>
</dbReference>
<evidence type="ECO:0000313" key="8">
    <source>
        <dbReference type="Proteomes" id="UP000007374"/>
    </source>
</evidence>
<dbReference type="OrthoDB" id="9782872at2"/>